<feature type="transmembrane region" description="Helical" evidence="2">
    <location>
        <begin position="58"/>
        <end position="75"/>
    </location>
</feature>
<accession>A0ABU2LCI9</accession>
<dbReference type="SMART" id="SM00894">
    <property type="entry name" value="Excalibur"/>
    <property type="match status" value="1"/>
</dbReference>
<feature type="compositionally biased region" description="Pro residues" evidence="1">
    <location>
        <begin position="194"/>
        <end position="214"/>
    </location>
</feature>
<protein>
    <submittedName>
        <fullName evidence="4">Excalibur calcium-binding domain-containing protein</fullName>
    </submittedName>
</protein>
<proteinExistence type="predicted"/>
<dbReference type="CDD" id="cd06577">
    <property type="entry name" value="PASTA_pknB"/>
    <property type="match status" value="1"/>
</dbReference>
<comment type="caution">
    <text evidence="4">The sequence shown here is derived from an EMBL/GenBank/DDBJ whole genome shotgun (WGS) entry which is preliminary data.</text>
</comment>
<keyword evidence="2" id="KW-0472">Membrane</keyword>
<dbReference type="RefSeq" id="WP_311632240.1">
    <property type="nucleotide sequence ID" value="NZ_JAVREN010000034.1"/>
</dbReference>
<evidence type="ECO:0000259" key="3">
    <source>
        <dbReference type="PROSITE" id="PS51178"/>
    </source>
</evidence>
<name>A0ABU2LCI9_9ACTN</name>
<gene>
    <name evidence="4" type="ORF">RM780_20300</name>
</gene>
<dbReference type="Gene3D" id="3.30.10.20">
    <property type="match status" value="1"/>
</dbReference>
<keyword evidence="5" id="KW-1185">Reference proteome</keyword>
<dbReference type="InterPro" id="IPR005543">
    <property type="entry name" value="PASTA_dom"/>
</dbReference>
<evidence type="ECO:0000256" key="1">
    <source>
        <dbReference type="SAM" id="MobiDB-lite"/>
    </source>
</evidence>
<keyword evidence="2" id="KW-1133">Transmembrane helix</keyword>
<feature type="domain" description="PASTA" evidence="3">
    <location>
        <begin position="101"/>
        <end position="176"/>
    </location>
</feature>
<organism evidence="4 5">
    <name type="scientific">Streptomyces boetiae</name>
    <dbReference type="NCBI Taxonomy" id="3075541"/>
    <lineage>
        <taxon>Bacteria</taxon>
        <taxon>Bacillati</taxon>
        <taxon>Actinomycetota</taxon>
        <taxon>Actinomycetes</taxon>
        <taxon>Kitasatosporales</taxon>
        <taxon>Streptomycetaceae</taxon>
        <taxon>Streptomyces</taxon>
    </lineage>
</organism>
<dbReference type="Pfam" id="PF05901">
    <property type="entry name" value="Excalibur"/>
    <property type="match status" value="1"/>
</dbReference>
<evidence type="ECO:0000313" key="4">
    <source>
        <dbReference type="EMBL" id="MDT0309284.1"/>
    </source>
</evidence>
<dbReference type="InterPro" id="IPR008613">
    <property type="entry name" value="Excalibur_Ca-bd_domain"/>
</dbReference>
<dbReference type="PROSITE" id="PS51178">
    <property type="entry name" value="PASTA"/>
    <property type="match status" value="1"/>
</dbReference>
<reference evidence="5" key="1">
    <citation type="submission" date="2023-07" db="EMBL/GenBank/DDBJ databases">
        <title>30 novel species of actinomycetes from the DSMZ collection.</title>
        <authorList>
            <person name="Nouioui I."/>
        </authorList>
    </citation>
    <scope>NUCLEOTIDE SEQUENCE [LARGE SCALE GENOMIC DNA]</scope>
    <source>
        <strain evidence="5">DSM 44917</strain>
    </source>
</reference>
<feature type="region of interest" description="Disordered" evidence="1">
    <location>
        <begin position="80"/>
        <end position="105"/>
    </location>
</feature>
<dbReference type="EMBL" id="JAVREN010000034">
    <property type="protein sequence ID" value="MDT0309284.1"/>
    <property type="molecule type" value="Genomic_DNA"/>
</dbReference>
<keyword evidence="2" id="KW-0812">Transmembrane</keyword>
<feature type="region of interest" description="Disordered" evidence="1">
    <location>
        <begin position="1"/>
        <end position="20"/>
    </location>
</feature>
<dbReference type="Proteomes" id="UP001183388">
    <property type="component" value="Unassembled WGS sequence"/>
</dbReference>
<evidence type="ECO:0000256" key="2">
    <source>
        <dbReference type="SAM" id="Phobius"/>
    </source>
</evidence>
<evidence type="ECO:0000313" key="5">
    <source>
        <dbReference type="Proteomes" id="UP001183388"/>
    </source>
</evidence>
<feature type="transmembrane region" description="Helical" evidence="2">
    <location>
        <begin position="30"/>
        <end position="51"/>
    </location>
</feature>
<feature type="region of interest" description="Disordered" evidence="1">
    <location>
        <begin position="163"/>
        <end position="264"/>
    </location>
</feature>
<sequence>MHTAYPPPTPPAPPPPPWPAPPRPAWQHPALVIGLLVVFPPAGIALVWLGAWPRSRKILATVLSALWMILVVAMPSDAEDAEEASGTSGASDEEGGAAVSAEEDTRMPDVVGLSFAEASAAVDEAGLAAPEGRSSYTDVEIPGAGPAEWTVCFQRPAAGAQVREPAETAPVLSLTGPGTACPESDNALLGAEPSPTPTPEPTPEPALEPTPEPSPEPEPEPEPEPAYYQNCDAVRAAGQAPLYAGDPGYRAGLDRDGDGVACEP</sequence>